<protein>
    <submittedName>
        <fullName evidence="2">Uncharacterized protein</fullName>
    </submittedName>
</protein>
<comment type="caution">
    <text evidence="2">The sequence shown here is derived from an EMBL/GenBank/DDBJ whole genome shotgun (WGS) entry which is preliminary data.</text>
</comment>
<name>A0AAV9ZHV5_9AGAR</name>
<organism evidence="2 3">
    <name type="scientific">Favolaschia claudopus</name>
    <dbReference type="NCBI Taxonomy" id="2862362"/>
    <lineage>
        <taxon>Eukaryota</taxon>
        <taxon>Fungi</taxon>
        <taxon>Dikarya</taxon>
        <taxon>Basidiomycota</taxon>
        <taxon>Agaricomycotina</taxon>
        <taxon>Agaricomycetes</taxon>
        <taxon>Agaricomycetidae</taxon>
        <taxon>Agaricales</taxon>
        <taxon>Marasmiineae</taxon>
        <taxon>Mycenaceae</taxon>
        <taxon>Favolaschia</taxon>
    </lineage>
</organism>
<gene>
    <name evidence="2" type="ORF">R3P38DRAFT_3233784</name>
</gene>
<dbReference type="Proteomes" id="UP001362999">
    <property type="component" value="Unassembled WGS sequence"/>
</dbReference>
<evidence type="ECO:0000256" key="1">
    <source>
        <dbReference type="SAM" id="MobiDB-lite"/>
    </source>
</evidence>
<reference evidence="2 3" key="1">
    <citation type="journal article" date="2024" name="J Genomics">
        <title>Draft genome sequencing and assembly of Favolaschia claudopus CIRM-BRFM 2984 isolated from oak limbs.</title>
        <authorList>
            <person name="Navarro D."/>
            <person name="Drula E."/>
            <person name="Chaduli D."/>
            <person name="Cazenave R."/>
            <person name="Ahrendt S."/>
            <person name="Wang J."/>
            <person name="Lipzen A."/>
            <person name="Daum C."/>
            <person name="Barry K."/>
            <person name="Grigoriev I.V."/>
            <person name="Favel A."/>
            <person name="Rosso M.N."/>
            <person name="Martin F."/>
        </authorList>
    </citation>
    <scope>NUCLEOTIDE SEQUENCE [LARGE SCALE GENOMIC DNA]</scope>
    <source>
        <strain evidence="2 3">CIRM-BRFM 2984</strain>
    </source>
</reference>
<dbReference type="AlphaFoldDB" id="A0AAV9ZHV5"/>
<proteinExistence type="predicted"/>
<sequence>MRTDSQKGAKRSLASQSGRANKYRLGQTPCSENPKQPAKASTKKGKGKEPAKTKLVMLHPVGTSKNARWEHQNNAKFNDGTAENDPTELARVKKSVRELDEFAEVIGRMHVRHSRCGKPYVMKTAYNTGPIWNDFK</sequence>
<dbReference type="EMBL" id="JAWWNJ010000148">
    <property type="protein sequence ID" value="KAK6981692.1"/>
    <property type="molecule type" value="Genomic_DNA"/>
</dbReference>
<evidence type="ECO:0000313" key="3">
    <source>
        <dbReference type="Proteomes" id="UP001362999"/>
    </source>
</evidence>
<accession>A0AAV9ZHV5</accession>
<evidence type="ECO:0000313" key="2">
    <source>
        <dbReference type="EMBL" id="KAK6981692.1"/>
    </source>
</evidence>
<keyword evidence="3" id="KW-1185">Reference proteome</keyword>
<feature type="region of interest" description="Disordered" evidence="1">
    <location>
        <begin position="1"/>
        <end position="85"/>
    </location>
</feature>